<evidence type="ECO:0000256" key="1">
    <source>
        <dbReference type="ARBA" id="ARBA00022833"/>
    </source>
</evidence>
<feature type="region of interest" description="Disordered" evidence="3">
    <location>
        <begin position="367"/>
        <end position="393"/>
    </location>
</feature>
<dbReference type="InterPro" id="IPR003737">
    <property type="entry name" value="GlcNAc_PI_deacetylase-related"/>
</dbReference>
<dbReference type="KEGG" id="dco:SAMEA4475696_2150"/>
<dbReference type="PANTHER" id="PTHR12993:SF11">
    <property type="entry name" value="N-ACETYLGLUCOSAMINYL-PHOSPHATIDYLINOSITOL DE-N-ACETYLASE"/>
    <property type="match status" value="1"/>
</dbReference>
<feature type="binding site" evidence="2">
    <location>
        <position position="90"/>
    </location>
    <ligand>
        <name>Zn(2+)</name>
        <dbReference type="ChEBI" id="CHEBI:29105"/>
    </ligand>
</feature>
<keyword evidence="1 2" id="KW-0862">Zinc</keyword>
<dbReference type="STRING" id="1121387.GCA_000429885_00518"/>
<dbReference type="EMBL" id="LT906453">
    <property type="protein sequence ID" value="SNV24939.1"/>
    <property type="molecule type" value="Genomic_DNA"/>
</dbReference>
<feature type="binding site" evidence="2">
    <location>
        <position position="218"/>
    </location>
    <ligand>
        <name>Zn(2+)</name>
        <dbReference type="ChEBI" id="CHEBI:29105"/>
    </ligand>
</feature>
<dbReference type="GO" id="GO:0016811">
    <property type="term" value="F:hydrolase activity, acting on carbon-nitrogen (but not peptide) bonds, in linear amides"/>
    <property type="evidence" value="ECO:0007669"/>
    <property type="project" value="TreeGrafter"/>
</dbReference>
<gene>
    <name evidence="4" type="primary">mshB_3</name>
    <name evidence="2" type="synonym">mca</name>
    <name evidence="4" type="ORF">SAMEA4475696_02150</name>
</gene>
<dbReference type="Proteomes" id="UP000242637">
    <property type="component" value="Chromosome 1"/>
</dbReference>
<dbReference type="AlphaFoldDB" id="A0A239VSY1"/>
<feature type="binding site" evidence="2">
    <location>
        <position position="87"/>
    </location>
    <ligand>
        <name>Zn(2+)</name>
        <dbReference type="ChEBI" id="CHEBI:29105"/>
    </ligand>
</feature>
<protein>
    <recommendedName>
        <fullName evidence="2">Mycothiol S-conjugate amidase</fullName>
        <ecNumber evidence="2">3.5.1.115</ecNumber>
    </recommendedName>
</protein>
<dbReference type="PANTHER" id="PTHR12993">
    <property type="entry name" value="N-ACETYLGLUCOSAMINYL-PHOSPHATIDYLINOSITOL DE-N-ACETYLASE-RELATED"/>
    <property type="match status" value="1"/>
</dbReference>
<dbReference type="GO" id="GO:0010126">
    <property type="term" value="P:mycothiol metabolic process"/>
    <property type="evidence" value="ECO:0007669"/>
    <property type="project" value="UniProtKB-UniRule"/>
</dbReference>
<accession>A0A239VSY1</accession>
<dbReference type="NCBIfam" id="TIGR03446">
    <property type="entry name" value="mycothiol_Mca"/>
    <property type="match status" value="1"/>
</dbReference>
<reference evidence="4 5" key="1">
    <citation type="submission" date="2017-06" db="EMBL/GenBank/DDBJ databases">
        <authorList>
            <consortium name="Pathogen Informatics"/>
        </authorList>
    </citation>
    <scope>NUCLEOTIDE SEQUENCE [LARGE SCALE GENOMIC DNA]</scope>
    <source>
        <strain evidence="4 5">NCTC13039</strain>
    </source>
</reference>
<sequence>MLSLVSPGPGGPRVNACQVADNDGSCDVGHYHGAAMHVWPGGVGVHAVTGGNMTKYVRQAGNRMGSNARTGSTGDRHGYRLMAVHAHPDDESSKGAAATAMYVHEGANVLVVSCTGGERGSVLNPRLQGDPEVERDLVGLRRTEMAKAQEALGVDHAWLGFVDSGLPEGDPLPPLPQGCFATMPMQVCVEALVRLIRQHRPHVMTTYDENGGYPHPDHVRTHDVSVAAFRAAGDPEQFPQAGQPWQPLKLYYNQTLSMDRLQALHTAMKERTGQSPFEEWIEMRAARGDDAFRAVTTRVPVADWFDARDEALRAHATQVDPDGFWFGIPQEIEREVWPWEDFEMAISYVHTTVLPAVEDDVFAGLPEPAQADAMGSDSSRRPSAPLIDDVKER</sequence>
<dbReference type="GO" id="GO:0008270">
    <property type="term" value="F:zinc ion binding"/>
    <property type="evidence" value="ECO:0007669"/>
    <property type="project" value="UniProtKB-UniRule"/>
</dbReference>
<evidence type="ECO:0000313" key="5">
    <source>
        <dbReference type="Proteomes" id="UP000242637"/>
    </source>
</evidence>
<dbReference type="HAMAP" id="MF_01482">
    <property type="entry name" value="Mca"/>
    <property type="match status" value="1"/>
</dbReference>
<comment type="cofactor">
    <cofactor evidence="2">
        <name>Zn(2+)</name>
        <dbReference type="ChEBI" id="CHEBI:29105"/>
    </cofactor>
    <text evidence="2">Binds 1 zinc ion per subunit.</text>
</comment>
<comment type="function">
    <text evidence="2">A mycothiol (MSH, N-acetylcysteinyl-glucosaminyl-inositol) S-conjugate amidase, it recycles conjugated MSH to the N-acetyl cysteine conjugate (AcCys S-conjugate, a mercapturic acid) and the MSH precursor. Involved in MSH-dependent detoxification of a number of alkylating agents and antibiotics.</text>
</comment>
<dbReference type="InterPro" id="IPR017811">
    <property type="entry name" value="Mca"/>
</dbReference>
<dbReference type="EC" id="3.5.1.115" evidence="2"/>
<evidence type="ECO:0000256" key="2">
    <source>
        <dbReference type="HAMAP-Rule" id="MF_01482"/>
    </source>
</evidence>
<keyword evidence="2" id="KW-0479">Metal-binding</keyword>
<proteinExistence type="inferred from homology"/>
<comment type="subunit">
    <text evidence="2">Monomer.</text>
</comment>
<dbReference type="InterPro" id="IPR024078">
    <property type="entry name" value="LmbE-like_dom_sf"/>
</dbReference>
<evidence type="ECO:0000313" key="4">
    <source>
        <dbReference type="EMBL" id="SNV24939.1"/>
    </source>
</evidence>
<dbReference type="Gene3D" id="3.40.50.10320">
    <property type="entry name" value="LmbE-like"/>
    <property type="match status" value="1"/>
</dbReference>
<evidence type="ECO:0000256" key="3">
    <source>
        <dbReference type="SAM" id="MobiDB-lite"/>
    </source>
</evidence>
<dbReference type="SUPFAM" id="SSF102588">
    <property type="entry name" value="LmbE-like"/>
    <property type="match status" value="1"/>
</dbReference>
<comment type="similarity">
    <text evidence="2">Belongs to the MshB deacetylase family. Mca subfamily.</text>
</comment>
<organism evidence="4 5">
    <name type="scientific">Dermatophilus congolensis</name>
    <dbReference type="NCBI Taxonomy" id="1863"/>
    <lineage>
        <taxon>Bacteria</taxon>
        <taxon>Bacillati</taxon>
        <taxon>Actinomycetota</taxon>
        <taxon>Actinomycetes</taxon>
        <taxon>Micrococcales</taxon>
        <taxon>Dermatophilaceae</taxon>
        <taxon>Dermatophilus</taxon>
    </lineage>
</organism>
<keyword evidence="2 4" id="KW-0378">Hydrolase</keyword>
<dbReference type="GO" id="GO:0010127">
    <property type="term" value="P:mycothiol-dependent detoxification"/>
    <property type="evidence" value="ECO:0007669"/>
    <property type="project" value="UniProtKB-UniRule"/>
</dbReference>
<dbReference type="Pfam" id="PF02585">
    <property type="entry name" value="PIG-L"/>
    <property type="match status" value="1"/>
</dbReference>
<keyword evidence="5" id="KW-1185">Reference proteome</keyword>
<name>A0A239VSY1_9MICO</name>
<comment type="catalytic activity">
    <reaction evidence="2">
        <text>mycothiol S-conjugate + H2O = an N-acetyl-L-cysteine-S-conjugate + 1D-myo-inositol 2-amino-2-deoxy-alpha-D-glucopyranoside</text>
        <dbReference type="Rhea" id="RHEA:36543"/>
        <dbReference type="ChEBI" id="CHEBI:15377"/>
        <dbReference type="ChEBI" id="CHEBI:58718"/>
        <dbReference type="ChEBI" id="CHEBI:58886"/>
        <dbReference type="ChEBI" id="CHEBI:59633"/>
        <dbReference type="EC" id="3.5.1.115"/>
    </reaction>
</comment>